<feature type="domain" description="Outer membrane lipoprotein BamD-like" evidence="3">
    <location>
        <begin position="118"/>
        <end position="239"/>
    </location>
</feature>
<dbReference type="Gene3D" id="1.25.40.10">
    <property type="entry name" value="Tetratricopeptide repeat domain"/>
    <property type="match status" value="1"/>
</dbReference>
<dbReference type="Pfam" id="PF13174">
    <property type="entry name" value="TPR_6"/>
    <property type="match status" value="1"/>
</dbReference>
<dbReference type="InterPro" id="IPR011990">
    <property type="entry name" value="TPR-like_helical_dom_sf"/>
</dbReference>
<dbReference type="EnsemblBacteria" id="AAM71265">
    <property type="protein sequence ID" value="AAM71265"/>
    <property type="gene ID" value="CT0017"/>
</dbReference>
<name>Q8KGF1_CHLTE</name>
<dbReference type="InterPro" id="IPR039565">
    <property type="entry name" value="BamD-like"/>
</dbReference>
<evidence type="ECO:0000256" key="2">
    <source>
        <dbReference type="PROSITE-ProRule" id="PRU00339"/>
    </source>
</evidence>
<dbReference type="Proteomes" id="UP000001007">
    <property type="component" value="Chromosome"/>
</dbReference>
<dbReference type="SUPFAM" id="SSF48452">
    <property type="entry name" value="TPR-like"/>
    <property type="match status" value="2"/>
</dbReference>
<feature type="repeat" description="TPR" evidence="2">
    <location>
        <begin position="152"/>
        <end position="185"/>
    </location>
</feature>
<dbReference type="PROSITE" id="PS50005">
    <property type="entry name" value="TPR"/>
    <property type="match status" value="1"/>
</dbReference>
<proteinExistence type="predicted"/>
<dbReference type="Pfam" id="PF13525">
    <property type="entry name" value="YfiO"/>
    <property type="match status" value="1"/>
</dbReference>
<dbReference type="STRING" id="194439.CT0017"/>
<dbReference type="HOGENOM" id="CLU_899244_0_0_10"/>
<keyword evidence="2" id="KW-0802">TPR repeat</keyword>
<dbReference type="eggNOG" id="COG4105">
    <property type="taxonomic scope" value="Bacteria"/>
</dbReference>
<evidence type="ECO:0000313" key="4">
    <source>
        <dbReference type="EMBL" id="AAM71265.1"/>
    </source>
</evidence>
<evidence type="ECO:0000256" key="1">
    <source>
        <dbReference type="ARBA" id="ARBA00022729"/>
    </source>
</evidence>
<accession>Q8KGF1</accession>
<dbReference type="KEGG" id="cte:CT0017"/>
<evidence type="ECO:0000313" key="5">
    <source>
        <dbReference type="Proteomes" id="UP000001007"/>
    </source>
</evidence>
<evidence type="ECO:0000259" key="3">
    <source>
        <dbReference type="Pfam" id="PF13525"/>
    </source>
</evidence>
<dbReference type="OrthoDB" id="9770761at2"/>
<organism evidence="4 5">
    <name type="scientific">Chlorobaculum tepidum (strain ATCC 49652 / DSM 12025 / NBRC 103806 / TLS)</name>
    <name type="common">Chlorobium tepidum</name>
    <dbReference type="NCBI Taxonomy" id="194439"/>
    <lineage>
        <taxon>Bacteria</taxon>
        <taxon>Pseudomonadati</taxon>
        <taxon>Chlorobiota</taxon>
        <taxon>Chlorobiia</taxon>
        <taxon>Chlorobiales</taxon>
        <taxon>Chlorobiaceae</taxon>
        <taxon>Chlorobaculum</taxon>
    </lineage>
</organism>
<dbReference type="InterPro" id="IPR019734">
    <property type="entry name" value="TPR_rpt"/>
</dbReference>
<gene>
    <name evidence="4" type="ordered locus">CT0017</name>
</gene>
<dbReference type="EMBL" id="AE006470">
    <property type="protein sequence ID" value="AAM71265.1"/>
    <property type="molecule type" value="Genomic_DNA"/>
</dbReference>
<reference evidence="4 5" key="1">
    <citation type="journal article" date="2002" name="Proc. Natl. Acad. Sci. U.S.A.">
        <title>The complete genome sequence of Chlorobium tepidum TLS, a photosynthetic, anaerobic, green-sulfur bacterium.</title>
        <authorList>
            <person name="Eisen J.A."/>
            <person name="Nelson K.E."/>
            <person name="Paulsen I.T."/>
            <person name="Heidelberg J.F."/>
            <person name="Wu M."/>
            <person name="Dodson R.J."/>
            <person name="Deboy R."/>
            <person name="Gwinn M.L."/>
            <person name="Nelson W.C."/>
            <person name="Haft D.H."/>
            <person name="Hickey E.K."/>
            <person name="Peterson J.D."/>
            <person name="Durkin A.S."/>
            <person name="Kolonay J.L."/>
            <person name="Yang F."/>
            <person name="Holt I."/>
            <person name="Umayam L.A."/>
            <person name="Mason T."/>
            <person name="Brenner M."/>
            <person name="Shea T.P."/>
            <person name="Parksey D."/>
            <person name="Nierman W.C."/>
            <person name="Feldblyum T.V."/>
            <person name="Hansen C.L."/>
            <person name="Craven M.B."/>
            <person name="Radune D."/>
            <person name="Vamathevan J."/>
            <person name="Khouri H."/>
            <person name="White O."/>
            <person name="Gruber T.M."/>
            <person name="Ketchum K.A."/>
            <person name="Venter J.C."/>
            <person name="Tettelin H."/>
            <person name="Bryant D.A."/>
            <person name="Fraser C.M."/>
        </authorList>
    </citation>
    <scope>NUCLEOTIDE SEQUENCE [LARGE SCALE GENOMIC DNA]</scope>
    <source>
        <strain evidence="5">ATCC 49652 / DSM 12025 / NBRC 103806 / TLS</strain>
    </source>
</reference>
<keyword evidence="1" id="KW-0732">Signal</keyword>
<keyword evidence="5" id="KW-1185">Reference proteome</keyword>
<sequence>MRHFRVFLRKPKRITSAAQPLETGSSGLHFSAVNPRQAPASFFPSLRRFTVRLTAARQDQLVSYFFTCFKGVSMSQSVMKKSVLRILPGLLCLALPLSSCSSSKSPKATMTATPVELRYREATEKIAKRKYNDAIVILESLMFSTRATALEDDVLKALADSYYKKKEYILAADTYRRLLQQTPDSPYARDAQFMLAKSYEKLSPFHELDQEYTVKAINEFETYLDQYPSDDSAQAANDLELYKNLMKVNPDNASYREKYEAAKEELASGSPARYSQKAISELRERLAHNRFSIARQYFKLKKYRAAEIFYDVVINQYPDTKWLESAWIGKIDSEIKQNNWFEARQSIETFQQLYPDKAKLIEPAAKRVTAHYSNKRDPKSKE</sequence>
<dbReference type="AlphaFoldDB" id="Q8KGF1"/>
<protein>
    <recommendedName>
        <fullName evidence="3">Outer membrane lipoprotein BamD-like domain-containing protein</fullName>
    </recommendedName>
</protein>